<accession>A0AA86L5F4</accession>
<protein>
    <submittedName>
        <fullName evidence="4">Phenylacetic acid degradation protein</fullName>
    </submittedName>
</protein>
<dbReference type="PANTHER" id="PTHR21660:SF1">
    <property type="entry name" value="ACYL-COENZYME A THIOESTERASE 13"/>
    <property type="match status" value="1"/>
</dbReference>
<dbReference type="NCBIfam" id="TIGR00369">
    <property type="entry name" value="unchar_dom_1"/>
    <property type="match status" value="1"/>
</dbReference>
<dbReference type="Gene3D" id="3.10.129.10">
    <property type="entry name" value="Hotdog Thioesterase"/>
    <property type="match status" value="1"/>
</dbReference>
<dbReference type="InterPro" id="IPR006683">
    <property type="entry name" value="Thioestr_dom"/>
</dbReference>
<dbReference type="AlphaFoldDB" id="A0AA86L5F4"/>
<organism evidence="4 5">
    <name type="scientific">Sphingopyxis granuli</name>
    <dbReference type="NCBI Taxonomy" id="267128"/>
    <lineage>
        <taxon>Bacteria</taxon>
        <taxon>Pseudomonadati</taxon>
        <taxon>Pseudomonadota</taxon>
        <taxon>Alphaproteobacteria</taxon>
        <taxon>Sphingomonadales</taxon>
        <taxon>Sphingomonadaceae</taxon>
        <taxon>Sphingopyxis</taxon>
    </lineage>
</organism>
<dbReference type="PANTHER" id="PTHR21660">
    <property type="entry name" value="THIOESTERASE SUPERFAMILY MEMBER-RELATED"/>
    <property type="match status" value="1"/>
</dbReference>
<evidence type="ECO:0000256" key="1">
    <source>
        <dbReference type="ARBA" id="ARBA00008324"/>
    </source>
</evidence>
<feature type="domain" description="Thioesterase" evidence="3">
    <location>
        <begin position="47"/>
        <end position="122"/>
    </location>
</feature>
<keyword evidence="5" id="KW-1185">Reference proteome</keyword>
<name>A0AA86L5F4_9SPHN</name>
<comment type="similarity">
    <text evidence="1">Belongs to the thioesterase PaaI family.</text>
</comment>
<dbReference type="InterPro" id="IPR003736">
    <property type="entry name" value="PAAI_dom"/>
</dbReference>
<dbReference type="KEGG" id="sgi:SGRAN_3399"/>
<reference evidence="4 5" key="1">
    <citation type="journal article" date="2016" name="BMC Genomics">
        <title>Genomic analysis of the nitrate-respiring Sphingopyxis granuli (formerly Sphingomonas macrogoltabida) strain TFA.</title>
        <authorList>
            <person name="Garcia-Romero I."/>
            <person name="Perez-Pulido A.J."/>
            <person name="Gonzalez-Flores Y.E."/>
            <person name="Reyes-Ramirez F."/>
            <person name="Santero E."/>
            <person name="Floriano B."/>
        </authorList>
    </citation>
    <scope>NUCLEOTIDE SEQUENCE [LARGE SCALE GENOMIC DNA]</scope>
    <source>
        <strain evidence="4 5">TFA</strain>
    </source>
</reference>
<dbReference type="EMBL" id="CP012199">
    <property type="protein sequence ID" value="AMG75742.1"/>
    <property type="molecule type" value="Genomic_DNA"/>
</dbReference>
<dbReference type="SUPFAM" id="SSF54637">
    <property type="entry name" value="Thioesterase/thiol ester dehydrase-isomerase"/>
    <property type="match status" value="1"/>
</dbReference>
<evidence type="ECO:0000313" key="4">
    <source>
        <dbReference type="EMBL" id="AMG75742.1"/>
    </source>
</evidence>
<evidence type="ECO:0000259" key="3">
    <source>
        <dbReference type="Pfam" id="PF03061"/>
    </source>
</evidence>
<dbReference type="InterPro" id="IPR039298">
    <property type="entry name" value="ACOT13"/>
</dbReference>
<proteinExistence type="inferred from homology"/>
<dbReference type="Pfam" id="PF03061">
    <property type="entry name" value="4HBT"/>
    <property type="match status" value="1"/>
</dbReference>
<dbReference type="GO" id="GO:0047617">
    <property type="term" value="F:fatty acyl-CoA hydrolase activity"/>
    <property type="evidence" value="ECO:0007669"/>
    <property type="project" value="InterPro"/>
</dbReference>
<dbReference type="InterPro" id="IPR029069">
    <property type="entry name" value="HotDog_dom_sf"/>
</dbReference>
<gene>
    <name evidence="4" type="ORF">SGRAN_3399</name>
</gene>
<evidence type="ECO:0000313" key="5">
    <source>
        <dbReference type="Proteomes" id="UP000058599"/>
    </source>
</evidence>
<dbReference type="CDD" id="cd03443">
    <property type="entry name" value="PaaI_thioesterase"/>
    <property type="match status" value="1"/>
</dbReference>
<dbReference type="RefSeq" id="WP_067185665.1">
    <property type="nucleotide sequence ID" value="NZ_CP012199.1"/>
</dbReference>
<keyword evidence="2" id="KW-0378">Hydrolase</keyword>
<sequence length="139" mass="14858">MAESFFSRFPAPPCAQLLGWELIADYPGEGRIEIAFHPTAQMLNPRGTVQGGFVAAMLDDTMGPALVSMTGGAEVPASIDLNVSFLKPVMPGRVIGKGRVVGRGRSVAFLEAELFDEKGELLARATSSARIMEFDRNAS</sequence>
<dbReference type="Proteomes" id="UP000058599">
    <property type="component" value="Chromosome"/>
</dbReference>
<evidence type="ECO:0000256" key="2">
    <source>
        <dbReference type="ARBA" id="ARBA00022801"/>
    </source>
</evidence>